<comment type="caution">
    <text evidence="1">The sequence shown here is derived from an EMBL/GenBank/DDBJ whole genome shotgun (WGS) entry which is preliminary data.</text>
</comment>
<accession>A0A9D1S0L1</accession>
<gene>
    <name evidence="1" type="ORF">H9871_02095</name>
</gene>
<dbReference type="EMBL" id="DXGD01000079">
    <property type="protein sequence ID" value="HIW98914.1"/>
    <property type="molecule type" value="Genomic_DNA"/>
</dbReference>
<dbReference type="Proteomes" id="UP000824151">
    <property type="component" value="Unassembled WGS sequence"/>
</dbReference>
<reference evidence="1" key="2">
    <citation type="submission" date="2021-04" db="EMBL/GenBank/DDBJ databases">
        <authorList>
            <person name="Gilroy R."/>
        </authorList>
    </citation>
    <scope>NUCLEOTIDE SEQUENCE</scope>
    <source>
        <strain evidence="1">ChiHejej3B27-3195</strain>
    </source>
</reference>
<sequence>MPNLHSESFGVAEKASWLASAHGIWNGRTVRLLVSAFTDEYRPDGQFLSAGTPLQENNDGLHVPYAGTGRFAGFLLTDQSVVNTDETINVPLLDHGRVNVDKLPLDFTVPAPGNDDTTFVYLNAAARDSGGGNGGEG</sequence>
<evidence type="ECO:0000313" key="2">
    <source>
        <dbReference type="Proteomes" id="UP000824151"/>
    </source>
</evidence>
<name>A0A9D1S0L1_9MICC</name>
<protein>
    <submittedName>
        <fullName evidence="1">Uncharacterized protein</fullName>
    </submittedName>
</protein>
<evidence type="ECO:0000313" key="1">
    <source>
        <dbReference type="EMBL" id="HIW98914.1"/>
    </source>
</evidence>
<dbReference type="AlphaFoldDB" id="A0A9D1S0L1"/>
<organism evidence="1 2">
    <name type="scientific">Candidatus Nesterenkonia stercoripullorum</name>
    <dbReference type="NCBI Taxonomy" id="2838701"/>
    <lineage>
        <taxon>Bacteria</taxon>
        <taxon>Bacillati</taxon>
        <taxon>Actinomycetota</taxon>
        <taxon>Actinomycetes</taxon>
        <taxon>Micrococcales</taxon>
        <taxon>Micrococcaceae</taxon>
        <taxon>Nesterenkonia</taxon>
    </lineage>
</organism>
<proteinExistence type="predicted"/>
<reference evidence="1" key="1">
    <citation type="journal article" date="2021" name="PeerJ">
        <title>Extensive microbial diversity within the chicken gut microbiome revealed by metagenomics and culture.</title>
        <authorList>
            <person name="Gilroy R."/>
            <person name="Ravi A."/>
            <person name="Getino M."/>
            <person name="Pursley I."/>
            <person name="Horton D.L."/>
            <person name="Alikhan N.F."/>
            <person name="Baker D."/>
            <person name="Gharbi K."/>
            <person name="Hall N."/>
            <person name="Watson M."/>
            <person name="Adriaenssens E.M."/>
            <person name="Foster-Nyarko E."/>
            <person name="Jarju S."/>
            <person name="Secka A."/>
            <person name="Antonio M."/>
            <person name="Oren A."/>
            <person name="Chaudhuri R.R."/>
            <person name="La Ragione R."/>
            <person name="Hildebrand F."/>
            <person name="Pallen M.J."/>
        </authorList>
    </citation>
    <scope>NUCLEOTIDE SEQUENCE</scope>
    <source>
        <strain evidence="1">ChiHejej3B27-3195</strain>
    </source>
</reference>